<dbReference type="InterPro" id="IPR036390">
    <property type="entry name" value="WH_DNA-bd_sf"/>
</dbReference>
<keyword evidence="2" id="KW-0238">DNA-binding</keyword>
<dbReference type="SUPFAM" id="SSF46785">
    <property type="entry name" value="Winged helix' DNA-binding domain"/>
    <property type="match status" value="1"/>
</dbReference>
<sequence length="169" mass="19140">MILETTDNSQHANLAKFSEEFELWVLLEQTAFAIARARDMELNHYGLTPAQASVLYTLEINNGSATQGEISQFTMRQHHSVSTLINRMVKEGLVEKVKEPKGNKFKIVITEKGRKLYYNTDKSSIMMVFGALAEEDRIDLAKHLKTLCDHARSLIGIDFKPPFLPNDGQ</sequence>
<dbReference type="InterPro" id="IPR000835">
    <property type="entry name" value="HTH_MarR-typ"/>
</dbReference>
<accession>A0A1M7XYI1</accession>
<dbReference type="GO" id="GO:0003677">
    <property type="term" value="F:DNA binding"/>
    <property type="evidence" value="ECO:0007669"/>
    <property type="project" value="UniProtKB-KW"/>
</dbReference>
<dbReference type="Gene3D" id="1.10.10.10">
    <property type="entry name" value="Winged helix-like DNA-binding domain superfamily/Winged helix DNA-binding domain"/>
    <property type="match status" value="1"/>
</dbReference>
<organism evidence="2 3">
    <name type="scientific">Desulfopila aestuarii DSM 18488</name>
    <dbReference type="NCBI Taxonomy" id="1121416"/>
    <lineage>
        <taxon>Bacteria</taxon>
        <taxon>Pseudomonadati</taxon>
        <taxon>Thermodesulfobacteriota</taxon>
        <taxon>Desulfobulbia</taxon>
        <taxon>Desulfobulbales</taxon>
        <taxon>Desulfocapsaceae</taxon>
        <taxon>Desulfopila</taxon>
    </lineage>
</organism>
<evidence type="ECO:0000313" key="2">
    <source>
        <dbReference type="EMBL" id="SHO43880.1"/>
    </source>
</evidence>
<dbReference type="PANTHER" id="PTHR33164">
    <property type="entry name" value="TRANSCRIPTIONAL REGULATOR, MARR FAMILY"/>
    <property type="match status" value="1"/>
</dbReference>
<dbReference type="InterPro" id="IPR039422">
    <property type="entry name" value="MarR/SlyA-like"/>
</dbReference>
<dbReference type="AlphaFoldDB" id="A0A1M7XYI1"/>
<feature type="domain" description="HTH marR-type" evidence="1">
    <location>
        <begin position="20"/>
        <end position="149"/>
    </location>
</feature>
<dbReference type="Pfam" id="PF12802">
    <property type="entry name" value="MarR_2"/>
    <property type="match status" value="1"/>
</dbReference>
<dbReference type="PROSITE" id="PS50995">
    <property type="entry name" value="HTH_MARR_2"/>
    <property type="match status" value="1"/>
</dbReference>
<dbReference type="EMBL" id="FRFE01000002">
    <property type="protein sequence ID" value="SHO43880.1"/>
    <property type="molecule type" value="Genomic_DNA"/>
</dbReference>
<keyword evidence="3" id="KW-1185">Reference proteome</keyword>
<evidence type="ECO:0000313" key="3">
    <source>
        <dbReference type="Proteomes" id="UP000184603"/>
    </source>
</evidence>
<reference evidence="2 3" key="1">
    <citation type="submission" date="2016-12" db="EMBL/GenBank/DDBJ databases">
        <authorList>
            <person name="Song W.-J."/>
            <person name="Kurnit D.M."/>
        </authorList>
    </citation>
    <scope>NUCLEOTIDE SEQUENCE [LARGE SCALE GENOMIC DNA]</scope>
    <source>
        <strain evidence="2 3">DSM 18488</strain>
    </source>
</reference>
<proteinExistence type="predicted"/>
<dbReference type="InterPro" id="IPR036388">
    <property type="entry name" value="WH-like_DNA-bd_sf"/>
</dbReference>
<evidence type="ECO:0000259" key="1">
    <source>
        <dbReference type="PROSITE" id="PS50995"/>
    </source>
</evidence>
<dbReference type="Proteomes" id="UP000184603">
    <property type="component" value="Unassembled WGS sequence"/>
</dbReference>
<dbReference type="RefSeq" id="WP_073611919.1">
    <property type="nucleotide sequence ID" value="NZ_FRFE01000002.1"/>
</dbReference>
<protein>
    <submittedName>
        <fullName evidence="2">DNA-binding transcriptional regulator, MarR family</fullName>
    </submittedName>
</protein>
<dbReference type="GO" id="GO:0006950">
    <property type="term" value="P:response to stress"/>
    <property type="evidence" value="ECO:0007669"/>
    <property type="project" value="TreeGrafter"/>
</dbReference>
<dbReference type="GO" id="GO:0003700">
    <property type="term" value="F:DNA-binding transcription factor activity"/>
    <property type="evidence" value="ECO:0007669"/>
    <property type="project" value="InterPro"/>
</dbReference>
<dbReference type="OrthoDB" id="4807076at2"/>
<dbReference type="SMART" id="SM00347">
    <property type="entry name" value="HTH_MARR"/>
    <property type="match status" value="1"/>
</dbReference>
<dbReference type="STRING" id="1121416.SAMN02745220_00552"/>
<gene>
    <name evidence="2" type="ORF">SAMN02745220_00552</name>
</gene>
<dbReference type="PANTHER" id="PTHR33164:SF43">
    <property type="entry name" value="HTH-TYPE TRANSCRIPTIONAL REPRESSOR YETL"/>
    <property type="match status" value="1"/>
</dbReference>
<name>A0A1M7XYI1_9BACT</name>